<dbReference type="VEuPathDB" id="MicrosporidiaDB:VCUG_00876"/>
<keyword evidence="2 3" id="KW-0143">Chaperone</keyword>
<dbReference type="GO" id="GO:0048487">
    <property type="term" value="F:beta-tubulin binding"/>
    <property type="evidence" value="ECO:0007669"/>
    <property type="project" value="InterPro"/>
</dbReference>
<name>L2GX45_VAVCU</name>
<reference evidence="6" key="1">
    <citation type="submission" date="2011-03" db="EMBL/GenBank/DDBJ databases">
        <title>The genome sequence of Vavraia culicis strain floridensis.</title>
        <authorList>
            <consortium name="The Broad Institute Genome Sequencing Platform"/>
            <person name="Cuomo C."/>
            <person name="Becnel J."/>
            <person name="Sanscrainte N."/>
            <person name="Young S.K."/>
            <person name="Zeng Q."/>
            <person name="Gargeya S."/>
            <person name="Fitzgerald M."/>
            <person name="Haas B."/>
            <person name="Abouelleil A."/>
            <person name="Alvarado L."/>
            <person name="Arachchi H.M."/>
            <person name="Berlin A."/>
            <person name="Chapman S.B."/>
            <person name="Gearin G."/>
            <person name="Goldberg J."/>
            <person name="Griggs A."/>
            <person name="Gujja S."/>
            <person name="Hansen M."/>
            <person name="Heiman D."/>
            <person name="Howarth C."/>
            <person name="Larimer J."/>
            <person name="Lui A."/>
            <person name="MacDonald P.J.P."/>
            <person name="McCowen C."/>
            <person name="Montmayeur A."/>
            <person name="Murphy C."/>
            <person name="Neiman D."/>
            <person name="Pearson M."/>
            <person name="Priest M."/>
            <person name="Roberts A."/>
            <person name="Saif S."/>
            <person name="Shea T."/>
            <person name="Sisk P."/>
            <person name="Stolte C."/>
            <person name="Sykes S."/>
            <person name="Wortman J."/>
            <person name="Nusbaum C."/>
            <person name="Birren B."/>
        </authorList>
    </citation>
    <scope>NUCLEOTIDE SEQUENCE [LARGE SCALE GENOMIC DNA]</scope>
    <source>
        <strain evidence="6">floridensis</strain>
    </source>
</reference>
<sequence>MVKKRQIFTSALDRLKKEHEYYVEERKDVQNKIKRYNGGDEYEIRLLNEMFQEVEQTISCVESSIQEYISKLEKLDKNEQHAEKSYGL</sequence>
<dbReference type="Gene3D" id="1.20.58.90">
    <property type="match status" value="1"/>
</dbReference>
<dbReference type="GO" id="GO:0005874">
    <property type="term" value="C:microtubule"/>
    <property type="evidence" value="ECO:0007669"/>
    <property type="project" value="UniProtKB-KW"/>
</dbReference>
<comment type="subunit">
    <text evidence="3">Supercomplex made of cofactors A to E. Cofactors A and D function by capturing and stabilizing tubulin in a quasi-native conformation. Cofactor E binds to the cofactor D-tubulin complex; interaction with cofactor C then causes the release of tubulin polypeptides that are committed to the native state.</text>
</comment>
<protein>
    <recommendedName>
        <fullName evidence="3">Tubulin-specific chaperone A</fullName>
    </recommendedName>
</protein>
<dbReference type="OMA" id="KEHEYYV"/>
<dbReference type="InterPro" id="IPR036126">
    <property type="entry name" value="TBCA_sf"/>
</dbReference>
<dbReference type="SUPFAM" id="SSF46988">
    <property type="entry name" value="Tubulin chaperone cofactor A"/>
    <property type="match status" value="1"/>
</dbReference>
<keyword evidence="3" id="KW-0493">Microtubule</keyword>
<evidence type="ECO:0000256" key="3">
    <source>
        <dbReference type="RuleBase" id="RU364030"/>
    </source>
</evidence>
<keyword evidence="4" id="KW-0175">Coiled coil</keyword>
<keyword evidence="3" id="KW-0963">Cytoplasm</keyword>
<dbReference type="EMBL" id="GL877414">
    <property type="protein sequence ID" value="ELA47675.1"/>
    <property type="molecule type" value="Genomic_DNA"/>
</dbReference>
<dbReference type="InParanoid" id="L2GX45"/>
<dbReference type="GeneID" id="19878759"/>
<dbReference type="Pfam" id="PF02970">
    <property type="entry name" value="TBCA"/>
    <property type="match status" value="1"/>
</dbReference>
<dbReference type="OrthoDB" id="10416066at2759"/>
<dbReference type="InterPro" id="IPR004226">
    <property type="entry name" value="TBCA"/>
</dbReference>
<feature type="coiled-coil region" evidence="4">
    <location>
        <begin position="58"/>
        <end position="85"/>
    </location>
</feature>
<evidence type="ECO:0000256" key="4">
    <source>
        <dbReference type="SAM" id="Coils"/>
    </source>
</evidence>
<evidence type="ECO:0000313" key="6">
    <source>
        <dbReference type="Proteomes" id="UP000011081"/>
    </source>
</evidence>
<dbReference type="AlphaFoldDB" id="L2GX45"/>
<dbReference type="HOGENOM" id="CLU_164232_0_0_1"/>
<gene>
    <name evidence="5" type="ORF">VCUG_00876</name>
</gene>
<dbReference type="GO" id="GO:0007021">
    <property type="term" value="P:tubulin complex assembly"/>
    <property type="evidence" value="ECO:0007669"/>
    <property type="project" value="UniProtKB-UniRule"/>
</dbReference>
<organism evidence="5 6">
    <name type="scientific">Vavraia culicis (isolate floridensis)</name>
    <name type="common">Microsporidian parasite</name>
    <dbReference type="NCBI Taxonomy" id="948595"/>
    <lineage>
        <taxon>Eukaryota</taxon>
        <taxon>Fungi</taxon>
        <taxon>Fungi incertae sedis</taxon>
        <taxon>Microsporidia</taxon>
        <taxon>Pleistophoridae</taxon>
        <taxon>Vavraia</taxon>
    </lineage>
</organism>
<comment type="subcellular location">
    <subcellularLocation>
        <location evidence="3">Cytoplasm</location>
        <location evidence="3">Cytoskeleton</location>
    </subcellularLocation>
</comment>
<keyword evidence="6" id="KW-1185">Reference proteome</keyword>
<dbReference type="Proteomes" id="UP000011081">
    <property type="component" value="Unassembled WGS sequence"/>
</dbReference>
<comment type="similarity">
    <text evidence="1 3">Belongs to the TBCA family.</text>
</comment>
<keyword evidence="3" id="KW-0206">Cytoskeleton</keyword>
<evidence type="ECO:0000256" key="2">
    <source>
        <dbReference type="ARBA" id="ARBA00023186"/>
    </source>
</evidence>
<evidence type="ECO:0000256" key="1">
    <source>
        <dbReference type="ARBA" id="ARBA00006806"/>
    </source>
</evidence>
<proteinExistence type="inferred from homology"/>
<accession>L2GX45</accession>
<dbReference type="RefSeq" id="XP_008073896.1">
    <property type="nucleotide sequence ID" value="XM_008075705.1"/>
</dbReference>
<dbReference type="GO" id="GO:0007023">
    <property type="term" value="P:post-chaperonin tubulin folding pathway"/>
    <property type="evidence" value="ECO:0007669"/>
    <property type="project" value="UniProtKB-UniRule"/>
</dbReference>
<evidence type="ECO:0000313" key="5">
    <source>
        <dbReference type="EMBL" id="ELA47675.1"/>
    </source>
</evidence>